<reference evidence="2" key="1">
    <citation type="submission" date="2012-03" db="EMBL/GenBank/DDBJ databases">
        <title>Functional metagenomics reveals considerable lignocellulase gene clusters in the gut microbiome of a wood-feeding higher termite.</title>
        <authorList>
            <person name="Liu N."/>
        </authorList>
    </citation>
    <scope>NUCLEOTIDE SEQUENCE</scope>
</reference>
<evidence type="ECO:0008006" key="3">
    <source>
        <dbReference type="Google" id="ProtNLM"/>
    </source>
</evidence>
<evidence type="ECO:0000313" key="2">
    <source>
        <dbReference type="EMBL" id="AGS53699.1"/>
    </source>
</evidence>
<protein>
    <recommendedName>
        <fullName evidence="3">TIGR02757 family protein</fullName>
    </recommendedName>
</protein>
<dbReference type="EMBL" id="JQ844243">
    <property type="protein sequence ID" value="AGS53699.1"/>
    <property type="molecule type" value="Genomic_DNA"/>
</dbReference>
<sequence>MARGNKGAYSKHISNPGEPDRGGSACKRLNLALRWLVRGEPVDLHLWRGIKPAALYIPLDVHVARTARKLKLLKRKSNDKGAVIELTEKLREFCKEDPIKYDFALFGLGISSSKS</sequence>
<feature type="region of interest" description="Disordered" evidence="1">
    <location>
        <begin position="1"/>
        <end position="24"/>
    </location>
</feature>
<dbReference type="InterPro" id="IPR014127">
    <property type="entry name" value="CHP02757"/>
</dbReference>
<dbReference type="AlphaFoldDB" id="A0A806KRJ6"/>
<evidence type="ECO:0000256" key="1">
    <source>
        <dbReference type="SAM" id="MobiDB-lite"/>
    </source>
</evidence>
<name>A0A806KRJ6_9BACT</name>
<dbReference type="Pfam" id="PF09674">
    <property type="entry name" value="DUF2400"/>
    <property type="match status" value="1"/>
</dbReference>
<organism evidence="2">
    <name type="scientific">uncultured bacterium contig00147</name>
    <dbReference type="NCBI Taxonomy" id="1181587"/>
    <lineage>
        <taxon>Bacteria</taxon>
        <taxon>environmental samples</taxon>
    </lineage>
</organism>
<proteinExistence type="predicted"/>
<accession>A0A806KRJ6</accession>